<sequence length="55" mass="5402">MVKLIVGAFAAVFIAGAAATGVTYALVAAKAPDKSVDFSPMAPGSSSTVVNYGNP</sequence>
<proteinExistence type="predicted"/>
<evidence type="ECO:0008006" key="4">
    <source>
        <dbReference type="Google" id="ProtNLM"/>
    </source>
</evidence>
<feature type="chain" id="PRO_5046831899" description="DUF2613 domain-containing protein" evidence="1">
    <location>
        <begin position="20"/>
        <end position="55"/>
    </location>
</feature>
<evidence type="ECO:0000313" key="3">
    <source>
        <dbReference type="Proteomes" id="UP001596157"/>
    </source>
</evidence>
<accession>A0ABW0EHZ0</accession>
<evidence type="ECO:0000256" key="1">
    <source>
        <dbReference type="SAM" id="SignalP"/>
    </source>
</evidence>
<reference evidence="3" key="1">
    <citation type="journal article" date="2019" name="Int. J. Syst. Evol. Microbiol.">
        <title>The Global Catalogue of Microorganisms (GCM) 10K type strain sequencing project: providing services to taxonomists for standard genome sequencing and annotation.</title>
        <authorList>
            <consortium name="The Broad Institute Genomics Platform"/>
            <consortium name="The Broad Institute Genome Sequencing Center for Infectious Disease"/>
            <person name="Wu L."/>
            <person name="Ma J."/>
        </authorList>
    </citation>
    <scope>NUCLEOTIDE SEQUENCE [LARGE SCALE GENOMIC DNA]</scope>
    <source>
        <strain evidence="3">CCUG 59778</strain>
    </source>
</reference>
<organism evidence="2 3">
    <name type="scientific">Actinokineospora guangxiensis</name>
    <dbReference type="NCBI Taxonomy" id="1490288"/>
    <lineage>
        <taxon>Bacteria</taxon>
        <taxon>Bacillati</taxon>
        <taxon>Actinomycetota</taxon>
        <taxon>Actinomycetes</taxon>
        <taxon>Pseudonocardiales</taxon>
        <taxon>Pseudonocardiaceae</taxon>
        <taxon>Actinokineospora</taxon>
    </lineage>
</organism>
<feature type="signal peptide" evidence="1">
    <location>
        <begin position="1"/>
        <end position="19"/>
    </location>
</feature>
<evidence type="ECO:0000313" key="2">
    <source>
        <dbReference type="EMBL" id="MFC5287022.1"/>
    </source>
</evidence>
<keyword evidence="3" id="KW-1185">Reference proteome</keyword>
<comment type="caution">
    <text evidence="2">The sequence shown here is derived from an EMBL/GenBank/DDBJ whole genome shotgun (WGS) entry which is preliminary data.</text>
</comment>
<dbReference type="EMBL" id="JBHSKF010000003">
    <property type="protein sequence ID" value="MFC5287022.1"/>
    <property type="molecule type" value="Genomic_DNA"/>
</dbReference>
<keyword evidence="1" id="KW-0732">Signal</keyword>
<protein>
    <recommendedName>
        <fullName evidence="4">DUF2613 domain-containing protein</fullName>
    </recommendedName>
</protein>
<dbReference type="RefSeq" id="WP_378245552.1">
    <property type="nucleotide sequence ID" value="NZ_JBHSKF010000003.1"/>
</dbReference>
<gene>
    <name evidence="2" type="ORF">ACFPM7_08155</name>
</gene>
<dbReference type="Proteomes" id="UP001596157">
    <property type="component" value="Unassembled WGS sequence"/>
</dbReference>
<name>A0ABW0EHZ0_9PSEU</name>